<evidence type="ECO:0000256" key="3">
    <source>
        <dbReference type="ARBA" id="ARBA00022840"/>
    </source>
</evidence>
<reference evidence="4 5" key="1">
    <citation type="journal article" date="2012" name="Genome Biol.">
        <title>Genome and low-iron response of an oceanic diatom adapted to chronic iron limitation.</title>
        <authorList>
            <person name="Lommer M."/>
            <person name="Specht M."/>
            <person name="Roy A.S."/>
            <person name="Kraemer L."/>
            <person name="Andreson R."/>
            <person name="Gutowska M.A."/>
            <person name="Wolf J."/>
            <person name="Bergner S.V."/>
            <person name="Schilhabel M.B."/>
            <person name="Klostermeier U.C."/>
            <person name="Beiko R.G."/>
            <person name="Rosenstiel P."/>
            <person name="Hippler M."/>
            <person name="Laroche J."/>
        </authorList>
    </citation>
    <scope>NUCLEOTIDE SEQUENCE [LARGE SCALE GENOMIC DNA]</scope>
    <source>
        <strain evidence="4 5">CCMP1005</strain>
    </source>
</reference>
<organism evidence="4 5">
    <name type="scientific">Thalassiosira oceanica</name>
    <name type="common">Marine diatom</name>
    <dbReference type="NCBI Taxonomy" id="159749"/>
    <lineage>
        <taxon>Eukaryota</taxon>
        <taxon>Sar</taxon>
        <taxon>Stramenopiles</taxon>
        <taxon>Ochrophyta</taxon>
        <taxon>Bacillariophyta</taxon>
        <taxon>Coscinodiscophyceae</taxon>
        <taxon>Thalassiosirophycidae</taxon>
        <taxon>Thalassiosirales</taxon>
        <taxon>Thalassiosiraceae</taxon>
        <taxon>Thalassiosira</taxon>
    </lineage>
</organism>
<keyword evidence="2" id="KW-0547">Nucleotide-binding</keyword>
<dbReference type="InterPro" id="IPR005654">
    <property type="entry name" value="ATPase_AFG1-like"/>
</dbReference>
<dbReference type="SUPFAM" id="SSF52540">
    <property type="entry name" value="P-loop containing nucleoside triphosphate hydrolases"/>
    <property type="match status" value="1"/>
</dbReference>
<dbReference type="OrthoDB" id="548867at2759"/>
<dbReference type="Gene3D" id="3.40.50.300">
    <property type="entry name" value="P-loop containing nucleotide triphosphate hydrolases"/>
    <property type="match status" value="1"/>
</dbReference>
<dbReference type="GO" id="GO:0005524">
    <property type="term" value="F:ATP binding"/>
    <property type="evidence" value="ECO:0007669"/>
    <property type="project" value="UniProtKB-KW"/>
</dbReference>
<gene>
    <name evidence="4" type="ORF">THAOC_33013</name>
</gene>
<accession>K0R4W6</accession>
<dbReference type="NCBIfam" id="NF040713">
    <property type="entry name" value="ZapE"/>
    <property type="match status" value="1"/>
</dbReference>
<dbReference type="EMBL" id="AGNL01046140">
    <property type="protein sequence ID" value="EJK48208.1"/>
    <property type="molecule type" value="Genomic_DNA"/>
</dbReference>
<dbReference type="PANTHER" id="PTHR12169">
    <property type="entry name" value="ATPASE N2B"/>
    <property type="match status" value="1"/>
</dbReference>
<sequence>MTAAACRRGVGPLRSSSIYSSHAHVRRSWYHATACSPTRRRAMSLADVYERRVGEGCLQFDPLQKVAISKLDKLQSALDNYNHSEFLAKLAKLAKLRENERSIASKSRDTSKPSAISADASKASSLSSSSKVAAATPLLHDLRLPRGFYIHGPVGSGKSLLLDLFHQNSSISSCKKRRLHFHAFLQDIHKRIHAVNKKLLDNHGRSFHVDTCRSRNPILLVAQEVSSEITLLFLDEFQVTDVADAMILKQFFDELWRRGVVVIATSNRPPEKLYEGGLNRSFFLPFIDRLRRYCVVHRMGDESDSTDYRRVKAGIDHLKSGFAESHFFVGPEAATRIDGLFLSCMESYDEQQRGLELEIGFGRTVSIERYVSNKIARFTFDELCKAELGSNEYHAIANHFQIVVIENIPQLSLEFPDQARRSEIMPDDLFVVRREGIHVSSTDEETLSRPNSNNILAVDAAQSQGKPLSALASVRELAFAFKRAESRLVELTSFAFWKEKGHTGS</sequence>
<dbReference type="GO" id="GO:0016887">
    <property type="term" value="F:ATP hydrolysis activity"/>
    <property type="evidence" value="ECO:0007669"/>
    <property type="project" value="InterPro"/>
</dbReference>
<keyword evidence="5" id="KW-1185">Reference proteome</keyword>
<dbReference type="AlphaFoldDB" id="K0R4W6"/>
<evidence type="ECO:0000313" key="5">
    <source>
        <dbReference type="Proteomes" id="UP000266841"/>
    </source>
</evidence>
<keyword evidence="3" id="KW-0067">ATP-binding</keyword>
<protein>
    <recommendedName>
        <fullName evidence="6">AAA+ ATPase domain-containing protein</fullName>
    </recommendedName>
</protein>
<comment type="caution">
    <text evidence="4">The sequence shown here is derived from an EMBL/GenBank/DDBJ whole genome shotgun (WGS) entry which is preliminary data.</text>
</comment>
<evidence type="ECO:0000256" key="1">
    <source>
        <dbReference type="ARBA" id="ARBA00010322"/>
    </source>
</evidence>
<evidence type="ECO:0008006" key="6">
    <source>
        <dbReference type="Google" id="ProtNLM"/>
    </source>
</evidence>
<name>K0R4W6_THAOC</name>
<dbReference type="eggNOG" id="KOG2383">
    <property type="taxonomic scope" value="Eukaryota"/>
</dbReference>
<dbReference type="Proteomes" id="UP000266841">
    <property type="component" value="Unassembled WGS sequence"/>
</dbReference>
<dbReference type="PANTHER" id="PTHR12169:SF6">
    <property type="entry name" value="AFG1-LIKE ATPASE"/>
    <property type="match status" value="1"/>
</dbReference>
<comment type="similarity">
    <text evidence="1">Belongs to the AFG1 ATPase family.</text>
</comment>
<proteinExistence type="inferred from homology"/>
<evidence type="ECO:0000313" key="4">
    <source>
        <dbReference type="EMBL" id="EJK48208.1"/>
    </source>
</evidence>
<evidence type="ECO:0000256" key="2">
    <source>
        <dbReference type="ARBA" id="ARBA00022741"/>
    </source>
</evidence>
<dbReference type="GO" id="GO:0005739">
    <property type="term" value="C:mitochondrion"/>
    <property type="evidence" value="ECO:0007669"/>
    <property type="project" value="TreeGrafter"/>
</dbReference>
<dbReference type="OMA" id="FDEMQIT"/>
<dbReference type="InterPro" id="IPR027417">
    <property type="entry name" value="P-loop_NTPase"/>
</dbReference>
<dbReference type="Pfam" id="PF03969">
    <property type="entry name" value="AFG1_ATPase"/>
    <property type="match status" value="1"/>
</dbReference>